<dbReference type="EMBL" id="CP001825">
    <property type="protein sequence ID" value="ACZ41641.1"/>
    <property type="molecule type" value="Genomic_DNA"/>
</dbReference>
<evidence type="ECO:0000256" key="3">
    <source>
        <dbReference type="ARBA" id="ARBA00022884"/>
    </source>
</evidence>
<dbReference type="OrthoDB" id="9811714at2"/>
<evidence type="ECO:0000256" key="7">
    <source>
        <dbReference type="RuleBase" id="RU003872"/>
    </source>
</evidence>
<keyword evidence="2 6" id="KW-0699">rRNA-binding</keyword>
<dbReference type="KEGG" id="ttr:Tter_0724"/>
<protein>
    <recommendedName>
        <fullName evidence="6">Small ribosomal subunit protein uS17</fullName>
    </recommendedName>
</protein>
<dbReference type="CDD" id="cd00364">
    <property type="entry name" value="Ribosomal_uS17"/>
    <property type="match status" value="1"/>
</dbReference>
<sequence length="85" mass="10020">MGEQGRRQIKVGQVVSDKMDKTVVVAVTYLKKHPLYHKTVRRVRRFKAHDENNEAKVGDIVRIIESRPLSKEKRWRVLNILERGK</sequence>
<dbReference type="PRINTS" id="PR00973">
    <property type="entry name" value="RIBOSOMALS17"/>
</dbReference>
<dbReference type="AlphaFoldDB" id="D1CFD5"/>
<dbReference type="GO" id="GO:0022627">
    <property type="term" value="C:cytosolic small ribosomal subunit"/>
    <property type="evidence" value="ECO:0007669"/>
    <property type="project" value="UniProtKB-UniRule"/>
</dbReference>
<keyword evidence="4 6" id="KW-0689">Ribosomal protein</keyword>
<keyword evidence="3 6" id="KW-0694">RNA-binding</keyword>
<organism evidence="8 9">
    <name type="scientific">Thermobaculum terrenum (strain ATCC BAA-798 / CCMEE 7001 / YNP1)</name>
    <dbReference type="NCBI Taxonomy" id="525904"/>
    <lineage>
        <taxon>Bacteria</taxon>
        <taxon>Bacillati</taxon>
        <taxon>Chloroflexota</taxon>
        <taxon>Chloroflexia</taxon>
        <taxon>Candidatus Thermobaculales</taxon>
        <taxon>Candidatus Thermobaculaceae</taxon>
        <taxon>Thermobaculum</taxon>
    </lineage>
</organism>
<dbReference type="STRING" id="525904.Tter_0724"/>
<dbReference type="Gene3D" id="2.40.50.140">
    <property type="entry name" value="Nucleic acid-binding proteins"/>
    <property type="match status" value="1"/>
</dbReference>
<keyword evidence="9" id="KW-1185">Reference proteome</keyword>
<evidence type="ECO:0000256" key="4">
    <source>
        <dbReference type="ARBA" id="ARBA00022980"/>
    </source>
</evidence>
<dbReference type="NCBIfam" id="NF004123">
    <property type="entry name" value="PRK05610.1"/>
    <property type="match status" value="1"/>
</dbReference>
<dbReference type="InterPro" id="IPR019984">
    <property type="entry name" value="Ribosomal_uS17_bact/chlr"/>
</dbReference>
<dbReference type="InterPro" id="IPR012340">
    <property type="entry name" value="NA-bd_OB-fold"/>
</dbReference>
<dbReference type="SUPFAM" id="SSF50249">
    <property type="entry name" value="Nucleic acid-binding proteins"/>
    <property type="match status" value="1"/>
</dbReference>
<dbReference type="GO" id="GO:0006412">
    <property type="term" value="P:translation"/>
    <property type="evidence" value="ECO:0007669"/>
    <property type="project" value="UniProtKB-UniRule"/>
</dbReference>
<keyword evidence="5 6" id="KW-0687">Ribonucleoprotein</keyword>
<comment type="similarity">
    <text evidence="1 6 7">Belongs to the universal ribosomal protein uS17 family.</text>
</comment>
<dbReference type="PROSITE" id="PS00056">
    <property type="entry name" value="RIBOSOMAL_S17"/>
    <property type="match status" value="1"/>
</dbReference>
<dbReference type="InterPro" id="IPR019979">
    <property type="entry name" value="Ribosomal_uS17_CS"/>
</dbReference>
<dbReference type="RefSeq" id="WP_012874676.1">
    <property type="nucleotide sequence ID" value="NC_013525.1"/>
</dbReference>
<dbReference type="GO" id="GO:0003735">
    <property type="term" value="F:structural constituent of ribosome"/>
    <property type="evidence" value="ECO:0007669"/>
    <property type="project" value="UniProtKB-UniRule"/>
</dbReference>
<evidence type="ECO:0000313" key="8">
    <source>
        <dbReference type="EMBL" id="ACZ41641.1"/>
    </source>
</evidence>
<dbReference type="Pfam" id="PF00366">
    <property type="entry name" value="Ribosomal_S17"/>
    <property type="match status" value="1"/>
</dbReference>
<dbReference type="eggNOG" id="COG0186">
    <property type="taxonomic scope" value="Bacteria"/>
</dbReference>
<gene>
    <name evidence="6" type="primary">rpsQ</name>
    <name evidence="8" type="ordered locus">Tter_0724</name>
</gene>
<dbReference type="InterPro" id="IPR000266">
    <property type="entry name" value="Ribosomal_uS17"/>
</dbReference>
<evidence type="ECO:0000313" key="9">
    <source>
        <dbReference type="Proteomes" id="UP000000323"/>
    </source>
</evidence>
<reference evidence="9" key="1">
    <citation type="journal article" date="2010" name="Stand. Genomic Sci.">
        <title>Complete genome sequence of 'Thermobaculum terrenum' type strain (YNP1).</title>
        <authorList>
            <person name="Kiss H."/>
            <person name="Cleland D."/>
            <person name="Lapidus A."/>
            <person name="Lucas S."/>
            <person name="Glavina Del Rio T."/>
            <person name="Nolan M."/>
            <person name="Tice H."/>
            <person name="Han C."/>
            <person name="Goodwin L."/>
            <person name="Pitluck S."/>
            <person name="Liolios K."/>
            <person name="Ivanova N."/>
            <person name="Mavromatis K."/>
            <person name="Ovchinnikova G."/>
            <person name="Pati A."/>
            <person name="Chen A."/>
            <person name="Palaniappan K."/>
            <person name="Land M."/>
            <person name="Hauser L."/>
            <person name="Chang Y."/>
            <person name="Jeffries C."/>
            <person name="Lu M."/>
            <person name="Brettin T."/>
            <person name="Detter J."/>
            <person name="Goker M."/>
            <person name="Tindall B."/>
            <person name="Beck B."/>
            <person name="McDermott T."/>
            <person name="Woyke T."/>
            <person name="Bristow J."/>
            <person name="Eisen J."/>
            <person name="Markowitz V."/>
            <person name="Hugenholtz P."/>
            <person name="Kyrpides N."/>
            <person name="Klenk H."/>
            <person name="Cheng J."/>
        </authorList>
    </citation>
    <scope>NUCLEOTIDE SEQUENCE [LARGE SCALE GENOMIC DNA]</scope>
    <source>
        <strain evidence="9">ATCC BAA-798 / YNP1</strain>
    </source>
</reference>
<evidence type="ECO:0000256" key="1">
    <source>
        <dbReference type="ARBA" id="ARBA00010254"/>
    </source>
</evidence>
<comment type="subunit">
    <text evidence="6">Part of the 30S ribosomal subunit.</text>
</comment>
<evidence type="ECO:0000256" key="5">
    <source>
        <dbReference type="ARBA" id="ARBA00023274"/>
    </source>
</evidence>
<comment type="function">
    <text evidence="6">One of the primary rRNA binding proteins, it binds specifically to the 5'-end of 16S ribosomal RNA.</text>
</comment>
<dbReference type="HAMAP" id="MF_01345_B">
    <property type="entry name" value="Ribosomal_uS17_B"/>
    <property type="match status" value="1"/>
</dbReference>
<evidence type="ECO:0000256" key="6">
    <source>
        <dbReference type="HAMAP-Rule" id="MF_01345"/>
    </source>
</evidence>
<proteinExistence type="inferred from homology"/>
<dbReference type="GO" id="GO:0019843">
    <property type="term" value="F:rRNA binding"/>
    <property type="evidence" value="ECO:0007669"/>
    <property type="project" value="UniProtKB-UniRule"/>
</dbReference>
<dbReference type="HOGENOM" id="CLU_073626_1_0_0"/>
<evidence type="ECO:0000256" key="2">
    <source>
        <dbReference type="ARBA" id="ARBA00022730"/>
    </source>
</evidence>
<dbReference type="PANTHER" id="PTHR10744">
    <property type="entry name" value="40S RIBOSOMAL PROTEIN S11 FAMILY MEMBER"/>
    <property type="match status" value="1"/>
</dbReference>
<dbReference type="PANTHER" id="PTHR10744:SF1">
    <property type="entry name" value="SMALL RIBOSOMAL SUBUNIT PROTEIN US17M"/>
    <property type="match status" value="1"/>
</dbReference>
<dbReference type="Proteomes" id="UP000000323">
    <property type="component" value="Chromosome 1"/>
</dbReference>
<name>D1CFD5_THET1</name>
<dbReference type="NCBIfam" id="TIGR03635">
    <property type="entry name" value="uS17_bact"/>
    <property type="match status" value="1"/>
</dbReference>
<accession>D1CFD5</accession>